<feature type="region of interest" description="Disordered" evidence="6">
    <location>
        <begin position="135"/>
        <end position="163"/>
    </location>
</feature>
<dbReference type="EMBL" id="LNRQ01000005">
    <property type="protein sequence ID" value="KZM94302.1"/>
    <property type="molecule type" value="Genomic_DNA"/>
</dbReference>
<evidence type="ECO:0008006" key="8">
    <source>
        <dbReference type="Google" id="ProtNLM"/>
    </source>
</evidence>
<dbReference type="InterPro" id="IPR015300">
    <property type="entry name" value="DNA-bd_pseudobarrel_sf"/>
</dbReference>
<evidence type="ECO:0000256" key="2">
    <source>
        <dbReference type="ARBA" id="ARBA00023015"/>
    </source>
</evidence>
<comment type="subcellular location">
    <subcellularLocation>
        <location evidence="1">Nucleus</location>
    </subcellularLocation>
</comment>
<dbReference type="InterPro" id="IPR050655">
    <property type="entry name" value="Plant_B3_domain"/>
</dbReference>
<feature type="compositionally biased region" description="Basic and acidic residues" evidence="6">
    <location>
        <begin position="137"/>
        <end position="146"/>
    </location>
</feature>
<name>A0A162A0L3_DAUCS</name>
<keyword evidence="4" id="KW-0804">Transcription</keyword>
<evidence type="ECO:0000256" key="1">
    <source>
        <dbReference type="ARBA" id="ARBA00004123"/>
    </source>
</evidence>
<dbReference type="Gene3D" id="2.40.330.10">
    <property type="entry name" value="DNA-binding pseudobarrel domain"/>
    <property type="match status" value="2"/>
</dbReference>
<evidence type="ECO:0000313" key="7">
    <source>
        <dbReference type="EMBL" id="KZM94302.1"/>
    </source>
</evidence>
<keyword evidence="5" id="KW-0539">Nucleus</keyword>
<accession>A0A162A0L3</accession>
<protein>
    <recommendedName>
        <fullName evidence="8">TF-B3 domain-containing protein</fullName>
    </recommendedName>
</protein>
<organism evidence="7">
    <name type="scientific">Daucus carota subsp. sativus</name>
    <name type="common">Carrot</name>
    <dbReference type="NCBI Taxonomy" id="79200"/>
    <lineage>
        <taxon>Eukaryota</taxon>
        <taxon>Viridiplantae</taxon>
        <taxon>Streptophyta</taxon>
        <taxon>Embryophyta</taxon>
        <taxon>Tracheophyta</taxon>
        <taxon>Spermatophyta</taxon>
        <taxon>Magnoliopsida</taxon>
        <taxon>eudicotyledons</taxon>
        <taxon>Gunneridae</taxon>
        <taxon>Pentapetalae</taxon>
        <taxon>asterids</taxon>
        <taxon>campanulids</taxon>
        <taxon>Apiales</taxon>
        <taxon>Apiaceae</taxon>
        <taxon>Apioideae</taxon>
        <taxon>Scandiceae</taxon>
        <taxon>Daucinae</taxon>
        <taxon>Daucus</taxon>
        <taxon>Daucus sect. Daucus</taxon>
    </lineage>
</organism>
<reference evidence="7" key="1">
    <citation type="journal article" date="2016" name="Nat. Genet.">
        <title>A high-quality carrot genome assembly provides new insights into carotenoid accumulation and asterid genome evolution.</title>
        <authorList>
            <person name="Iorizzo M."/>
            <person name="Ellison S."/>
            <person name="Senalik D."/>
            <person name="Zeng P."/>
            <person name="Satapoomin P."/>
            <person name="Huang J."/>
            <person name="Bowman M."/>
            <person name="Iovene M."/>
            <person name="Sanseverino W."/>
            <person name="Cavagnaro P."/>
            <person name="Yildiz M."/>
            <person name="Macko-Podgorni A."/>
            <person name="Moranska E."/>
            <person name="Grzebelus E."/>
            <person name="Grzebelus D."/>
            <person name="Ashrafi H."/>
            <person name="Zheng Z."/>
            <person name="Cheng S."/>
            <person name="Spooner D."/>
            <person name="Van Deynze A."/>
            <person name="Simon P."/>
        </authorList>
    </citation>
    <scope>NUCLEOTIDE SEQUENCE [LARGE SCALE GENOMIC DNA]</scope>
    <source>
        <tissue evidence="7">Leaf</tissue>
    </source>
</reference>
<keyword evidence="2" id="KW-0805">Transcription regulation</keyword>
<gene>
    <name evidence="7" type="ORF">DCAR_017545</name>
</gene>
<sequence>MFETCVIQAFPVKREEESMTAMMEGLISSPLTFICGINYYSLHTGKIAIPFAFSVKTGVSVPRDCICVVSDGYSVPVKHSENQRVLLGLRSLFSDNKIEHSDIVVFSYMGNGVFKLRAFKKRGMEILLKTNTQRSEIMTKRKERGNDSQVSANNPRSDEPKKAKIMTEEGISQVGGVEGVQPDLQQSSSTNRLKWEIIIKPSHLGRIVHGVSVSTVYKNITKSWKNRDIIAVNCTTGPINMEVRRNNGRITIHAGWNKFVEMMKPRKGDRCIFTCNEIEKKYEVQILPADDK</sequence>
<dbReference type="GO" id="GO:0003677">
    <property type="term" value="F:DNA binding"/>
    <property type="evidence" value="ECO:0007669"/>
    <property type="project" value="UniProtKB-KW"/>
</dbReference>
<evidence type="ECO:0000256" key="3">
    <source>
        <dbReference type="ARBA" id="ARBA00023125"/>
    </source>
</evidence>
<dbReference type="SUPFAM" id="SSF101936">
    <property type="entry name" value="DNA-binding pseudobarrel domain"/>
    <property type="match status" value="2"/>
</dbReference>
<dbReference type="PANTHER" id="PTHR31920:SF132">
    <property type="entry name" value="TF-B3 DOMAIN-CONTAINING PROTEIN"/>
    <property type="match status" value="1"/>
</dbReference>
<dbReference type="PANTHER" id="PTHR31920">
    <property type="entry name" value="B3 DOMAIN-CONTAINING"/>
    <property type="match status" value="1"/>
</dbReference>
<dbReference type="AlphaFoldDB" id="A0A162A0L3"/>
<evidence type="ECO:0000256" key="5">
    <source>
        <dbReference type="ARBA" id="ARBA00023242"/>
    </source>
</evidence>
<evidence type="ECO:0000256" key="4">
    <source>
        <dbReference type="ARBA" id="ARBA00023163"/>
    </source>
</evidence>
<dbReference type="Gramene" id="KZM94302">
    <property type="protein sequence ID" value="KZM94302"/>
    <property type="gene ID" value="DCAR_017545"/>
</dbReference>
<proteinExistence type="predicted"/>
<keyword evidence="3" id="KW-0238">DNA-binding</keyword>
<comment type="caution">
    <text evidence="7">The sequence shown here is derived from an EMBL/GenBank/DDBJ whole genome shotgun (WGS) entry which is preliminary data.</text>
</comment>
<evidence type="ECO:0000256" key="6">
    <source>
        <dbReference type="SAM" id="MobiDB-lite"/>
    </source>
</evidence>
<dbReference type="GO" id="GO:0005634">
    <property type="term" value="C:nucleus"/>
    <property type="evidence" value="ECO:0007669"/>
    <property type="project" value="UniProtKB-SubCell"/>
</dbReference>